<comment type="caution">
    <text evidence="1">The sequence shown here is derived from an EMBL/GenBank/DDBJ whole genome shotgun (WGS) entry which is preliminary data.</text>
</comment>
<gene>
    <name evidence="1" type="ORF">S01H1_73179</name>
</gene>
<accession>X0WVM6</accession>
<dbReference type="EMBL" id="BARS01048882">
    <property type="protein sequence ID" value="GAG28473.1"/>
    <property type="molecule type" value="Genomic_DNA"/>
</dbReference>
<evidence type="ECO:0000313" key="1">
    <source>
        <dbReference type="EMBL" id="GAG28473.1"/>
    </source>
</evidence>
<dbReference type="AlphaFoldDB" id="X0WVM6"/>
<sequence length="242" mass="27460">FSNDKEWLYEIGTDIPADIIKLANDGKLHIAYFVGEIITITAREVLAAADEQLEKAGINRNAISIYVPNFQVSNLGRRPVKFISIFEMSYYASLVSHSVPLKYNVIQSVNLNPRDYKFTCLNHWNKTHRLCIAAALYNSGLHNEGYFSYHDHPLVAGEPAIISQNVGAEKFLSKLPFLLDTDDGEIVNYHWSVSKPYFENAYWNFVTESFFADYYALTEKTFKPIANLQPFIVFGAPGSLKT</sequence>
<reference evidence="1" key="1">
    <citation type="journal article" date="2014" name="Front. Microbiol.">
        <title>High frequency of phylogenetically diverse reductive dehalogenase-homologous genes in deep subseafloor sedimentary metagenomes.</title>
        <authorList>
            <person name="Kawai M."/>
            <person name="Futagami T."/>
            <person name="Toyoda A."/>
            <person name="Takaki Y."/>
            <person name="Nishi S."/>
            <person name="Hori S."/>
            <person name="Arai W."/>
            <person name="Tsubouchi T."/>
            <person name="Morono Y."/>
            <person name="Uchiyama I."/>
            <person name="Ito T."/>
            <person name="Fujiyama A."/>
            <person name="Inagaki F."/>
            <person name="Takami H."/>
        </authorList>
    </citation>
    <scope>NUCLEOTIDE SEQUENCE</scope>
    <source>
        <strain evidence="1">Expedition CK06-06</strain>
    </source>
</reference>
<feature type="non-terminal residue" evidence="1">
    <location>
        <position position="242"/>
    </location>
</feature>
<protein>
    <submittedName>
        <fullName evidence="1">Uncharacterized protein</fullName>
    </submittedName>
</protein>
<name>X0WVM6_9ZZZZ</name>
<proteinExistence type="predicted"/>
<organism evidence="1">
    <name type="scientific">marine sediment metagenome</name>
    <dbReference type="NCBI Taxonomy" id="412755"/>
    <lineage>
        <taxon>unclassified sequences</taxon>
        <taxon>metagenomes</taxon>
        <taxon>ecological metagenomes</taxon>
    </lineage>
</organism>
<feature type="non-terminal residue" evidence="1">
    <location>
        <position position="1"/>
    </location>
</feature>